<comment type="caution">
    <text evidence="3">The sequence shown here is derived from an EMBL/GenBank/DDBJ whole genome shotgun (WGS) entry which is preliminary data.</text>
</comment>
<accession>A0AAW1GV95</accession>
<evidence type="ECO:0000313" key="4">
    <source>
        <dbReference type="Proteomes" id="UP001443914"/>
    </source>
</evidence>
<dbReference type="InterPro" id="IPR044824">
    <property type="entry name" value="MAIN-like"/>
</dbReference>
<name>A0AAW1GV95_SAPOF</name>
<dbReference type="PANTHER" id="PTHR46033:SF8">
    <property type="entry name" value="PROTEIN MAINTENANCE OF MERISTEMS-LIKE"/>
    <property type="match status" value="1"/>
</dbReference>
<evidence type="ECO:0000313" key="3">
    <source>
        <dbReference type="EMBL" id="KAK9668789.1"/>
    </source>
</evidence>
<dbReference type="AlphaFoldDB" id="A0AAW1GV95"/>
<protein>
    <recommendedName>
        <fullName evidence="2">Aminotransferase-like plant mobile domain-containing protein</fullName>
    </recommendedName>
</protein>
<feature type="domain" description="Aminotransferase-like plant mobile" evidence="2">
    <location>
        <begin position="211"/>
        <end position="368"/>
    </location>
</feature>
<organism evidence="3 4">
    <name type="scientific">Saponaria officinalis</name>
    <name type="common">Common soapwort</name>
    <name type="synonym">Lychnis saponaria</name>
    <dbReference type="NCBI Taxonomy" id="3572"/>
    <lineage>
        <taxon>Eukaryota</taxon>
        <taxon>Viridiplantae</taxon>
        <taxon>Streptophyta</taxon>
        <taxon>Embryophyta</taxon>
        <taxon>Tracheophyta</taxon>
        <taxon>Spermatophyta</taxon>
        <taxon>Magnoliopsida</taxon>
        <taxon>eudicotyledons</taxon>
        <taxon>Gunneridae</taxon>
        <taxon>Pentapetalae</taxon>
        <taxon>Caryophyllales</taxon>
        <taxon>Caryophyllaceae</taxon>
        <taxon>Caryophylleae</taxon>
        <taxon>Saponaria</taxon>
    </lineage>
</organism>
<feature type="compositionally biased region" description="Acidic residues" evidence="1">
    <location>
        <begin position="84"/>
        <end position="99"/>
    </location>
</feature>
<dbReference type="InterPro" id="IPR019557">
    <property type="entry name" value="AminoTfrase-like_pln_mobile"/>
</dbReference>
<keyword evidence="4" id="KW-1185">Reference proteome</keyword>
<dbReference type="PANTHER" id="PTHR46033">
    <property type="entry name" value="PROTEIN MAIN-LIKE 2"/>
    <property type="match status" value="1"/>
</dbReference>
<feature type="compositionally biased region" description="Basic and acidic residues" evidence="1">
    <location>
        <begin position="61"/>
        <end position="83"/>
    </location>
</feature>
<feature type="region of interest" description="Disordered" evidence="1">
    <location>
        <begin position="19"/>
        <end position="117"/>
    </location>
</feature>
<dbReference type="Pfam" id="PF10536">
    <property type="entry name" value="PMD"/>
    <property type="match status" value="1"/>
</dbReference>
<sequence>MGDRGKGVILPADRTIDRRVTASKRRASKPGVAARPPRRWAQVMPSSLSKAASIVSEDSEREISREIEADFEEHLRDEEHGVSFEDDNEEDDGEEEDDNLFIQNQASESPCPKRVTRDDRGRYIRCGDSTSITGRKKTKIDLSWRIKGAVLGGPSHFYVLRSFGGHVAFSSWSNPEKLRSWIKCYERPGCLEQMNGIKQFDTVSRRVIESGLSHLSRCMTTNLDENLISAFVERWHPDTNTFHMPFGEISIMLHDVYHILGIQVDGRKVFINGSNEEEDEDGCSTREDEGLKTRVATFAAVDIDDVVPPIYKGGGLLTQKLRTVVETGKEHYSLRAYFMMLLGQTLFVDKLGDRVIARMLGLFEDLSAAWIYEYFPDFRPHRGYYVKDKPLVEAWSHVPRFKGDRSLLEQHRQRLDGLRAEHMAWTPYSGLIRFFDVEEPYQPDRCLRQFGYCKTILKHIIMPATDHRPTNFPKSGYRVNFGQYADDQWGFTDTRIKLSERSRPAVMPFETVPCYKIWFERISHPYLYPPTHRVEFARVGSIWEEPEVARAVARKFSIIYVQPTVEAMRRYVGHLVGEMEDFFTNAVDDDDTADEGNQRM</sequence>
<dbReference type="EMBL" id="JBDFQZ010000013">
    <property type="protein sequence ID" value="KAK9668789.1"/>
    <property type="molecule type" value="Genomic_DNA"/>
</dbReference>
<dbReference type="GO" id="GO:0010073">
    <property type="term" value="P:meristem maintenance"/>
    <property type="evidence" value="ECO:0007669"/>
    <property type="project" value="InterPro"/>
</dbReference>
<proteinExistence type="predicted"/>
<dbReference type="Proteomes" id="UP001443914">
    <property type="component" value="Unassembled WGS sequence"/>
</dbReference>
<evidence type="ECO:0000256" key="1">
    <source>
        <dbReference type="SAM" id="MobiDB-lite"/>
    </source>
</evidence>
<reference evidence="3" key="1">
    <citation type="submission" date="2024-03" db="EMBL/GenBank/DDBJ databases">
        <title>WGS assembly of Saponaria officinalis var. Norfolk2.</title>
        <authorList>
            <person name="Jenkins J."/>
            <person name="Shu S."/>
            <person name="Grimwood J."/>
            <person name="Barry K."/>
            <person name="Goodstein D."/>
            <person name="Schmutz J."/>
            <person name="Leebens-Mack J."/>
            <person name="Osbourn A."/>
        </authorList>
    </citation>
    <scope>NUCLEOTIDE SEQUENCE [LARGE SCALE GENOMIC DNA]</scope>
    <source>
        <strain evidence="3">JIC</strain>
    </source>
</reference>
<gene>
    <name evidence="3" type="ORF">RND81_13G086800</name>
</gene>
<evidence type="ECO:0000259" key="2">
    <source>
        <dbReference type="Pfam" id="PF10536"/>
    </source>
</evidence>